<dbReference type="OrthoDB" id="10322858at2759"/>
<evidence type="ECO:0000256" key="1">
    <source>
        <dbReference type="SAM" id="MobiDB-lite"/>
    </source>
</evidence>
<comment type="caution">
    <text evidence="2">The sequence shown here is derived from an EMBL/GenBank/DDBJ whole genome shotgun (WGS) entry which is preliminary data.</text>
</comment>
<gene>
    <name evidence="2" type="ORF">EYC80_009983</name>
</gene>
<organism evidence="2 3">
    <name type="scientific">Monilinia laxa</name>
    <name type="common">Brown rot fungus</name>
    <name type="synonym">Sclerotinia laxa</name>
    <dbReference type="NCBI Taxonomy" id="61186"/>
    <lineage>
        <taxon>Eukaryota</taxon>
        <taxon>Fungi</taxon>
        <taxon>Dikarya</taxon>
        <taxon>Ascomycota</taxon>
        <taxon>Pezizomycotina</taxon>
        <taxon>Leotiomycetes</taxon>
        <taxon>Helotiales</taxon>
        <taxon>Sclerotiniaceae</taxon>
        <taxon>Monilinia</taxon>
    </lineage>
</organism>
<sequence length="312" mass="36304">MADYQREGSHSSYESADDLSEFGTEYDFEPYQSDDDDKSSENKGADEDQSGSVKNDLTQVQFTHLGMPAFLNGPFQRPLDAPYFGDLDLYSHFGRMKARLVLKHQSPEIIAAIEKIWNQVNKDFHRTIYEIVQAKDQVVQIEVKERRFLDRQAELENLVEIIETHAKHGKASSQEFLDHVEERLMAQRRFENIEVDLLGTVGDLVNTAEVFKKNGPEYPRDILDYFIRRVHAVVNILGKRSSNNHTYLSMTIGINTANTIWYRDLQMLHFSINKMKKANNLPLDLHSEYTYEQWKVLFTEEFKKEEAEAKDN</sequence>
<evidence type="ECO:0000313" key="3">
    <source>
        <dbReference type="Proteomes" id="UP000326757"/>
    </source>
</evidence>
<feature type="region of interest" description="Disordered" evidence="1">
    <location>
        <begin position="24"/>
        <end position="54"/>
    </location>
</feature>
<proteinExistence type="predicted"/>
<evidence type="ECO:0000313" key="2">
    <source>
        <dbReference type="EMBL" id="KAB8291297.1"/>
    </source>
</evidence>
<feature type="compositionally biased region" description="Acidic residues" evidence="1">
    <location>
        <begin position="24"/>
        <end position="38"/>
    </location>
</feature>
<dbReference type="AlphaFoldDB" id="A0A5N6JR91"/>
<accession>A0A5N6JR91</accession>
<protein>
    <submittedName>
        <fullName evidence="2">Uncharacterized protein</fullName>
    </submittedName>
</protein>
<dbReference type="Proteomes" id="UP000326757">
    <property type="component" value="Unassembled WGS sequence"/>
</dbReference>
<reference evidence="2 3" key="1">
    <citation type="submission" date="2019-06" db="EMBL/GenBank/DDBJ databases">
        <title>Genome Sequence of the Brown Rot Fungal Pathogen Monilinia laxa.</title>
        <authorList>
            <person name="De Miccolis Angelini R.M."/>
            <person name="Landi L."/>
            <person name="Abate D."/>
            <person name="Pollastro S."/>
            <person name="Romanazzi G."/>
            <person name="Faretra F."/>
        </authorList>
    </citation>
    <scope>NUCLEOTIDE SEQUENCE [LARGE SCALE GENOMIC DNA]</scope>
    <source>
        <strain evidence="2 3">Mlax316</strain>
    </source>
</reference>
<dbReference type="EMBL" id="VIGI01000015">
    <property type="protein sequence ID" value="KAB8291297.1"/>
    <property type="molecule type" value="Genomic_DNA"/>
</dbReference>
<name>A0A5N6JR91_MONLA</name>
<keyword evidence="3" id="KW-1185">Reference proteome</keyword>